<dbReference type="SUPFAM" id="SSF50249">
    <property type="entry name" value="Nucleic acid-binding proteins"/>
    <property type="match status" value="1"/>
</dbReference>
<dbReference type="InterPro" id="IPR012340">
    <property type="entry name" value="NA-bd_OB-fold"/>
</dbReference>
<dbReference type="NCBIfam" id="TIGR04120">
    <property type="entry name" value="DNA_lig_bact"/>
    <property type="match status" value="1"/>
</dbReference>
<keyword evidence="8" id="KW-0067">ATP-binding</keyword>
<keyword evidence="11" id="KW-0234">DNA repair</keyword>
<name>A0A2U8FP97_9BURK</name>
<evidence type="ECO:0000256" key="1">
    <source>
        <dbReference type="ARBA" id="ARBA00012727"/>
    </source>
</evidence>
<evidence type="ECO:0000256" key="12">
    <source>
        <dbReference type="ARBA" id="ARBA00023306"/>
    </source>
</evidence>
<dbReference type="Gene3D" id="2.40.50.140">
    <property type="entry name" value="Nucleic acid-binding proteins"/>
    <property type="match status" value="1"/>
</dbReference>
<dbReference type="NCBIfam" id="NF006701">
    <property type="entry name" value="PRK09247.1"/>
    <property type="match status" value="1"/>
</dbReference>
<evidence type="ECO:0000256" key="2">
    <source>
        <dbReference type="ARBA" id="ARBA00022598"/>
    </source>
</evidence>
<dbReference type="InterPro" id="IPR036599">
    <property type="entry name" value="DNA_ligase_N_sf"/>
</dbReference>
<dbReference type="GO" id="GO:0051301">
    <property type="term" value="P:cell division"/>
    <property type="evidence" value="ECO:0007669"/>
    <property type="project" value="UniProtKB-KW"/>
</dbReference>
<feature type="domain" description="ATP-dependent DNA ligase family profile" evidence="14">
    <location>
        <begin position="334"/>
        <end position="468"/>
    </location>
</feature>
<evidence type="ECO:0000313" key="15">
    <source>
        <dbReference type="EMBL" id="AWI52790.1"/>
    </source>
</evidence>
<keyword evidence="16" id="KW-1185">Reference proteome</keyword>
<dbReference type="InterPro" id="IPR016059">
    <property type="entry name" value="DNA_ligase_ATP-dep_CS"/>
</dbReference>
<evidence type="ECO:0000256" key="13">
    <source>
        <dbReference type="ARBA" id="ARBA00034003"/>
    </source>
</evidence>
<dbReference type="Pfam" id="PF04679">
    <property type="entry name" value="DNA_ligase_A_C"/>
    <property type="match status" value="1"/>
</dbReference>
<evidence type="ECO:0000256" key="5">
    <source>
        <dbReference type="ARBA" id="ARBA00022723"/>
    </source>
</evidence>
<dbReference type="GO" id="GO:0006310">
    <property type="term" value="P:DNA recombination"/>
    <property type="evidence" value="ECO:0007669"/>
    <property type="project" value="UniProtKB-KW"/>
</dbReference>
<keyword evidence="4" id="KW-0235">DNA replication</keyword>
<dbReference type="InterPro" id="IPR026333">
    <property type="entry name" value="ATP_dep_DNA_lig_pp_1105_fam"/>
</dbReference>
<organism evidence="15 16">
    <name type="scientific">Aquabacterium olei</name>
    <dbReference type="NCBI Taxonomy" id="1296669"/>
    <lineage>
        <taxon>Bacteria</taxon>
        <taxon>Pseudomonadati</taxon>
        <taxon>Pseudomonadota</taxon>
        <taxon>Betaproteobacteria</taxon>
        <taxon>Burkholderiales</taxon>
        <taxon>Aquabacterium</taxon>
    </lineage>
</organism>
<dbReference type="SUPFAM" id="SSF56091">
    <property type="entry name" value="DNA ligase/mRNA capping enzyme, catalytic domain"/>
    <property type="match status" value="1"/>
</dbReference>
<keyword evidence="2 15" id="KW-0436">Ligase</keyword>
<evidence type="ECO:0000313" key="16">
    <source>
        <dbReference type="Proteomes" id="UP000244892"/>
    </source>
</evidence>
<keyword evidence="9" id="KW-0460">Magnesium</keyword>
<dbReference type="Gene3D" id="3.30.470.30">
    <property type="entry name" value="DNA ligase/mRNA capping enzyme"/>
    <property type="match status" value="1"/>
</dbReference>
<dbReference type="Proteomes" id="UP000244892">
    <property type="component" value="Chromosome"/>
</dbReference>
<dbReference type="EC" id="6.5.1.1" evidence="1"/>
<dbReference type="GO" id="GO:0006260">
    <property type="term" value="P:DNA replication"/>
    <property type="evidence" value="ECO:0007669"/>
    <property type="project" value="UniProtKB-KW"/>
</dbReference>
<reference evidence="15 16" key="1">
    <citation type="submission" date="2018-05" db="EMBL/GenBank/DDBJ databases">
        <title>complete genome sequence of Aquabacterium olei NBRC 110486.</title>
        <authorList>
            <person name="Tang B."/>
            <person name="Chang J."/>
            <person name="Zhang L."/>
            <person name="Yang H."/>
        </authorList>
    </citation>
    <scope>NUCLEOTIDE SEQUENCE [LARGE SCALE GENOMIC DNA]</scope>
    <source>
        <strain evidence="15 16">NBRC 110486</strain>
    </source>
</reference>
<sequence length="593" mass="66548">MQRFAQLYTELDASTATRDKVASLLRYWRDAGPQDAAWAVYFLSGGRPRRAINTTELRRWAAEAAGIDEWLFEVSYQAVGDLAETIAHLLPHTQAETLETREATALPLHRWLQERLLPLRGQPIEAQHVALRAWMAPLDWAQRFVLVKLIGGGWRVGVSKQLVIRSLAEHAGLPTTVVAQRLMGYTDARHAPDADAYARLIAPLDGDADEPQGTQPYPFFLAHPLEEADAPGGAHETVLGPPADWLVEWKFDGIRAQIVRRDGQVGIWSRGEELITERFPDLVALAQHWPDGTVLDGEILAIRDEPSPGLDLPFSPAPFAQLQQRITRQKLTAAWLQKVPCAFIAYDLLAWAHQDLRRQPQRLRRQLLEAHRTALRDLVLSPLPSRPEKPLPWAELATLRQQARELGVEGFMLKHHAACYGVGRTRSEGIWWKWKTEPMTVDAVLIYAQAGHGRRASLYTDYTFAVWNRPPRDDAEVLAVLDAISAGQPPDPEGLQLVTFAKAYSGLTDAEITQVDKVIRQTTLQKFGPVRAVRPSLVFELGFEGIAPSPRHKSGLAVRFPRILRWRTDKPLREADTLESLRRCLTGYSAGNN</sequence>
<dbReference type="PROSITE" id="PS00697">
    <property type="entry name" value="DNA_LIGASE_A1"/>
    <property type="match status" value="1"/>
</dbReference>
<keyword evidence="5" id="KW-0479">Metal-binding</keyword>
<evidence type="ECO:0000256" key="10">
    <source>
        <dbReference type="ARBA" id="ARBA00023172"/>
    </source>
</evidence>
<dbReference type="GO" id="GO:0003910">
    <property type="term" value="F:DNA ligase (ATP) activity"/>
    <property type="evidence" value="ECO:0007669"/>
    <property type="project" value="UniProtKB-EC"/>
</dbReference>
<evidence type="ECO:0000256" key="6">
    <source>
        <dbReference type="ARBA" id="ARBA00022741"/>
    </source>
</evidence>
<comment type="catalytic activity">
    <reaction evidence="13">
        <text>ATP + (deoxyribonucleotide)n-3'-hydroxyl + 5'-phospho-(deoxyribonucleotide)m = (deoxyribonucleotide)n+m + AMP + diphosphate.</text>
        <dbReference type="EC" id="6.5.1.1"/>
    </reaction>
</comment>
<dbReference type="Gene3D" id="1.10.3260.10">
    <property type="entry name" value="DNA ligase, ATP-dependent, N-terminal domain"/>
    <property type="match status" value="1"/>
</dbReference>
<dbReference type="InterPro" id="IPR012308">
    <property type="entry name" value="DNA_ligase_ATP-dep_N"/>
</dbReference>
<keyword evidence="6" id="KW-0547">Nucleotide-binding</keyword>
<evidence type="ECO:0000256" key="9">
    <source>
        <dbReference type="ARBA" id="ARBA00022842"/>
    </source>
</evidence>
<dbReference type="PROSITE" id="PS50160">
    <property type="entry name" value="DNA_LIGASE_A3"/>
    <property type="match status" value="1"/>
</dbReference>
<dbReference type="InterPro" id="IPR012309">
    <property type="entry name" value="DNA_ligase_ATP-dep_C"/>
</dbReference>
<evidence type="ECO:0000256" key="7">
    <source>
        <dbReference type="ARBA" id="ARBA00022763"/>
    </source>
</evidence>
<dbReference type="PANTHER" id="PTHR45674">
    <property type="entry name" value="DNA LIGASE 1/3 FAMILY MEMBER"/>
    <property type="match status" value="1"/>
</dbReference>
<evidence type="ECO:0000259" key="14">
    <source>
        <dbReference type="PROSITE" id="PS50160"/>
    </source>
</evidence>
<proteinExistence type="predicted"/>
<dbReference type="EMBL" id="CP029210">
    <property type="protein sequence ID" value="AWI52790.1"/>
    <property type="molecule type" value="Genomic_DNA"/>
</dbReference>
<dbReference type="RefSeq" id="WP_109035205.1">
    <property type="nucleotide sequence ID" value="NZ_CP029210.1"/>
</dbReference>
<keyword evidence="3" id="KW-0132">Cell division</keyword>
<gene>
    <name evidence="15" type="ORF">DEH84_04670</name>
</gene>
<dbReference type="Pfam" id="PF04675">
    <property type="entry name" value="DNA_ligase_A_N"/>
    <property type="match status" value="1"/>
</dbReference>
<dbReference type="KEGG" id="aon:DEH84_04670"/>
<keyword evidence="12" id="KW-0131">Cell cycle</keyword>
<dbReference type="GO" id="GO:0003677">
    <property type="term" value="F:DNA binding"/>
    <property type="evidence" value="ECO:0007669"/>
    <property type="project" value="InterPro"/>
</dbReference>
<dbReference type="Pfam" id="PF01068">
    <property type="entry name" value="DNA_ligase_A_M"/>
    <property type="match status" value="1"/>
</dbReference>
<dbReference type="GO" id="GO:0005524">
    <property type="term" value="F:ATP binding"/>
    <property type="evidence" value="ECO:0007669"/>
    <property type="project" value="UniProtKB-KW"/>
</dbReference>
<evidence type="ECO:0000256" key="11">
    <source>
        <dbReference type="ARBA" id="ARBA00023204"/>
    </source>
</evidence>
<protein>
    <recommendedName>
        <fullName evidence="1">DNA ligase (ATP)</fullName>
        <ecNumber evidence="1">6.5.1.1</ecNumber>
    </recommendedName>
</protein>
<dbReference type="GO" id="GO:0046872">
    <property type="term" value="F:metal ion binding"/>
    <property type="evidence" value="ECO:0007669"/>
    <property type="project" value="UniProtKB-KW"/>
</dbReference>
<evidence type="ECO:0000256" key="8">
    <source>
        <dbReference type="ARBA" id="ARBA00022840"/>
    </source>
</evidence>
<evidence type="ECO:0000256" key="4">
    <source>
        <dbReference type="ARBA" id="ARBA00022705"/>
    </source>
</evidence>
<keyword evidence="10" id="KW-0233">DNA recombination</keyword>
<dbReference type="CDD" id="cd07972">
    <property type="entry name" value="OBF_DNA_ligase_Arch_LigB"/>
    <property type="match status" value="1"/>
</dbReference>
<evidence type="ECO:0000256" key="3">
    <source>
        <dbReference type="ARBA" id="ARBA00022618"/>
    </source>
</evidence>
<dbReference type="AlphaFoldDB" id="A0A2U8FP97"/>
<dbReference type="PANTHER" id="PTHR45674:SF13">
    <property type="entry name" value="DNA LIGASE-RELATED"/>
    <property type="match status" value="1"/>
</dbReference>
<dbReference type="GO" id="GO:0006281">
    <property type="term" value="P:DNA repair"/>
    <property type="evidence" value="ECO:0007669"/>
    <property type="project" value="UniProtKB-KW"/>
</dbReference>
<dbReference type="OrthoDB" id="9767858at2"/>
<dbReference type="InterPro" id="IPR050191">
    <property type="entry name" value="ATP-dep_DNA_ligase"/>
</dbReference>
<dbReference type="InterPro" id="IPR012310">
    <property type="entry name" value="DNA_ligase_ATP-dep_cent"/>
</dbReference>
<keyword evidence="7" id="KW-0227">DNA damage</keyword>
<accession>A0A2U8FP97</accession>